<evidence type="ECO:0000256" key="8">
    <source>
        <dbReference type="ARBA" id="ARBA00023098"/>
    </source>
</evidence>
<dbReference type="Gene3D" id="3.30.70.890">
    <property type="entry name" value="GHMP kinase, C-terminal domain"/>
    <property type="match status" value="1"/>
</dbReference>
<keyword evidence="6" id="KW-0067">ATP-binding</keyword>
<dbReference type="NCBIfam" id="TIGR01220">
    <property type="entry name" value="Pmev_kin_Gr_pos"/>
    <property type="match status" value="1"/>
</dbReference>
<keyword evidence="13" id="KW-1185">Reference proteome</keyword>
<evidence type="ECO:0000256" key="7">
    <source>
        <dbReference type="ARBA" id="ARBA00022842"/>
    </source>
</evidence>
<gene>
    <name evidence="12" type="ORF">EJO69_10205</name>
</gene>
<evidence type="ECO:0000256" key="9">
    <source>
        <dbReference type="ARBA" id="ARBA00029438"/>
    </source>
</evidence>
<dbReference type="Proteomes" id="UP000270021">
    <property type="component" value="Chromosome"/>
</dbReference>
<reference evidence="12 13" key="1">
    <citation type="submission" date="2018-12" db="EMBL/GenBank/DDBJ databases">
        <title>Complete genome sequence of Flaviflexus salsibiostraticola KCTC 33148.</title>
        <authorList>
            <person name="Bae J.-W."/>
        </authorList>
    </citation>
    <scope>NUCLEOTIDE SEQUENCE [LARGE SCALE GENOMIC DNA]</scope>
    <source>
        <strain evidence="12 13">KCTC 33148</strain>
    </source>
</reference>
<keyword evidence="5 12" id="KW-0418">Kinase</keyword>
<dbReference type="InterPro" id="IPR036554">
    <property type="entry name" value="GHMP_kinase_C_sf"/>
</dbReference>
<keyword evidence="4" id="KW-0547">Nucleotide-binding</keyword>
<dbReference type="InterPro" id="IPR014721">
    <property type="entry name" value="Ribsml_uS5_D2-typ_fold_subgr"/>
</dbReference>
<name>A0A3Q8WUV6_9ACTO</name>
<keyword evidence="8" id="KW-0443">Lipid metabolism</keyword>
<keyword evidence="3 12" id="KW-0808">Transferase</keyword>
<dbReference type="Pfam" id="PF00288">
    <property type="entry name" value="GHMP_kinases_N"/>
    <property type="match status" value="1"/>
</dbReference>
<dbReference type="AlphaFoldDB" id="A0A3Q8WUV6"/>
<keyword evidence="2" id="KW-0444">Lipid biosynthesis</keyword>
<dbReference type="EC" id="2.7.4.2" evidence="12"/>
<dbReference type="PRINTS" id="PR00959">
    <property type="entry name" value="MEVGALKINASE"/>
</dbReference>
<comment type="pathway">
    <text evidence="9">Isoprenoid biosynthesis; isopentenyl diphosphate biosynthesis via mevalonate pathway; isopentenyl diphosphate from (R)-mevalonate: step 1/3.</text>
</comment>
<dbReference type="GO" id="GO:0019287">
    <property type="term" value="P:isopentenyl diphosphate biosynthetic process, mevalonate pathway"/>
    <property type="evidence" value="ECO:0007669"/>
    <property type="project" value="UniProtKB-UniPathway"/>
</dbReference>
<dbReference type="GO" id="GO:0004496">
    <property type="term" value="F:mevalonate kinase activity"/>
    <property type="evidence" value="ECO:0007669"/>
    <property type="project" value="InterPro"/>
</dbReference>
<keyword evidence="1" id="KW-0963">Cytoplasm</keyword>
<evidence type="ECO:0000259" key="11">
    <source>
        <dbReference type="Pfam" id="PF08544"/>
    </source>
</evidence>
<dbReference type="PANTHER" id="PTHR43290">
    <property type="entry name" value="MEVALONATE KINASE"/>
    <property type="match status" value="1"/>
</dbReference>
<dbReference type="SUPFAM" id="SSF54211">
    <property type="entry name" value="Ribosomal protein S5 domain 2-like"/>
    <property type="match status" value="1"/>
</dbReference>
<protein>
    <submittedName>
        <fullName evidence="12">Phosphomevalonate kinase</fullName>
        <ecNumber evidence="12">2.7.4.2</ecNumber>
    </submittedName>
</protein>
<dbReference type="Pfam" id="PF08544">
    <property type="entry name" value="GHMP_kinases_C"/>
    <property type="match status" value="1"/>
</dbReference>
<dbReference type="KEGG" id="fsl:EJO69_10205"/>
<evidence type="ECO:0000259" key="10">
    <source>
        <dbReference type="Pfam" id="PF00288"/>
    </source>
</evidence>
<dbReference type="UniPathway" id="UPA00057">
    <property type="reaction ID" value="UER00099"/>
</dbReference>
<evidence type="ECO:0000256" key="5">
    <source>
        <dbReference type="ARBA" id="ARBA00022777"/>
    </source>
</evidence>
<evidence type="ECO:0000256" key="3">
    <source>
        <dbReference type="ARBA" id="ARBA00022679"/>
    </source>
</evidence>
<dbReference type="InterPro" id="IPR013750">
    <property type="entry name" value="GHMP_kinase_C_dom"/>
</dbReference>
<accession>A0A3Q8WUV6</accession>
<dbReference type="InterPro" id="IPR005917">
    <property type="entry name" value="Pmev_kinase_bact"/>
</dbReference>
<feature type="domain" description="GHMP kinase C-terminal" evidence="11">
    <location>
        <begin position="248"/>
        <end position="315"/>
    </location>
</feature>
<sequence>MITTRAPGKLYIAGEYAVVEPGHPAILVAVDRHITVTLTESDGVGCIASSGRRTVTWHREADGTMVMKRHSYVTRAIEVVDRLRAERGIPPLTFDLTIDSELEEGGRKLGLGSSAAVVVAVIEAVTELYGLGLSPIDRIKLAILATVARSPRASGGDIAASTLGGWILYRSPDRAVLARERTVTAAMESAGWQGFDVRALPAPTLDLMVGWTGTPASTQSLVDAVEQAGPADFDAFLADSDRIVHSLAGALESGDHAGVQSAVREARQNLARLQESTGIAIETDRLAALCDIAVAHGAAAKPSGAGGGDCGIALGTFDRGLLSEWESAGIVPLDLHVQEGAA</sequence>
<evidence type="ECO:0000313" key="12">
    <source>
        <dbReference type="EMBL" id="AZN30629.1"/>
    </source>
</evidence>
<keyword evidence="7" id="KW-0460">Magnesium</keyword>
<dbReference type="PANTHER" id="PTHR43290:SF2">
    <property type="entry name" value="MEVALONATE KINASE"/>
    <property type="match status" value="1"/>
</dbReference>
<evidence type="ECO:0000256" key="4">
    <source>
        <dbReference type="ARBA" id="ARBA00022741"/>
    </source>
</evidence>
<feature type="domain" description="GHMP kinase N-terminal" evidence="10">
    <location>
        <begin position="72"/>
        <end position="165"/>
    </location>
</feature>
<dbReference type="RefSeq" id="WP_126041545.1">
    <property type="nucleotide sequence ID" value="NZ_CP034438.1"/>
</dbReference>
<dbReference type="InterPro" id="IPR006205">
    <property type="entry name" value="Mev_gal_kin"/>
</dbReference>
<evidence type="ECO:0000256" key="6">
    <source>
        <dbReference type="ARBA" id="ARBA00022840"/>
    </source>
</evidence>
<dbReference type="SUPFAM" id="SSF55060">
    <property type="entry name" value="GHMP Kinase, C-terminal domain"/>
    <property type="match status" value="1"/>
</dbReference>
<dbReference type="InterPro" id="IPR006204">
    <property type="entry name" value="GHMP_kinase_N_dom"/>
</dbReference>
<dbReference type="GO" id="GO:0005829">
    <property type="term" value="C:cytosol"/>
    <property type="evidence" value="ECO:0007669"/>
    <property type="project" value="TreeGrafter"/>
</dbReference>
<proteinExistence type="predicted"/>
<dbReference type="InterPro" id="IPR020568">
    <property type="entry name" value="Ribosomal_Su5_D2-typ_SF"/>
</dbReference>
<evidence type="ECO:0000313" key="13">
    <source>
        <dbReference type="Proteomes" id="UP000270021"/>
    </source>
</evidence>
<dbReference type="OrthoDB" id="1522677at2"/>
<dbReference type="Gene3D" id="3.30.230.10">
    <property type="match status" value="1"/>
</dbReference>
<dbReference type="GO" id="GO:0004631">
    <property type="term" value="F:phosphomevalonate kinase activity"/>
    <property type="evidence" value="ECO:0007669"/>
    <property type="project" value="UniProtKB-EC"/>
</dbReference>
<evidence type="ECO:0000256" key="2">
    <source>
        <dbReference type="ARBA" id="ARBA00022516"/>
    </source>
</evidence>
<organism evidence="12 13">
    <name type="scientific">Flaviflexus salsibiostraticola</name>
    <dbReference type="NCBI Taxonomy" id="1282737"/>
    <lineage>
        <taxon>Bacteria</taxon>
        <taxon>Bacillati</taxon>
        <taxon>Actinomycetota</taxon>
        <taxon>Actinomycetes</taxon>
        <taxon>Actinomycetales</taxon>
        <taxon>Actinomycetaceae</taxon>
        <taxon>Flaviflexus</taxon>
    </lineage>
</organism>
<dbReference type="EMBL" id="CP034438">
    <property type="protein sequence ID" value="AZN30629.1"/>
    <property type="molecule type" value="Genomic_DNA"/>
</dbReference>
<dbReference type="GO" id="GO:0005524">
    <property type="term" value="F:ATP binding"/>
    <property type="evidence" value="ECO:0007669"/>
    <property type="project" value="UniProtKB-KW"/>
</dbReference>
<evidence type="ECO:0000256" key="1">
    <source>
        <dbReference type="ARBA" id="ARBA00022490"/>
    </source>
</evidence>